<dbReference type="InterPro" id="IPR013783">
    <property type="entry name" value="Ig-like_fold"/>
</dbReference>
<evidence type="ECO:0000313" key="9">
    <source>
        <dbReference type="Proteomes" id="UP000244867"/>
    </source>
</evidence>
<dbReference type="EMBL" id="PYXZ01000004">
    <property type="protein sequence ID" value="PUA80987.1"/>
    <property type="molecule type" value="Genomic_DNA"/>
</dbReference>
<dbReference type="GO" id="GO:0016020">
    <property type="term" value="C:membrane"/>
    <property type="evidence" value="ECO:0007669"/>
    <property type="project" value="TreeGrafter"/>
</dbReference>
<dbReference type="SUPFAM" id="SSF50939">
    <property type="entry name" value="Sialidases"/>
    <property type="match status" value="1"/>
</dbReference>
<dbReference type="GO" id="GO:0006689">
    <property type="term" value="P:ganglioside catabolic process"/>
    <property type="evidence" value="ECO:0007669"/>
    <property type="project" value="TreeGrafter"/>
</dbReference>
<evidence type="ECO:0000256" key="2">
    <source>
        <dbReference type="ARBA" id="ARBA00009348"/>
    </source>
</evidence>
<feature type="region of interest" description="Disordered" evidence="4">
    <location>
        <begin position="82"/>
        <end position="106"/>
    </location>
</feature>
<dbReference type="RefSeq" id="WP_108344555.1">
    <property type="nucleotide sequence ID" value="NZ_PYXZ01000004.1"/>
</dbReference>
<dbReference type="PANTHER" id="PTHR10628:SF30">
    <property type="entry name" value="EXO-ALPHA-SIALIDASE"/>
    <property type="match status" value="1"/>
</dbReference>
<dbReference type="Gene3D" id="2.120.10.10">
    <property type="match status" value="1"/>
</dbReference>
<keyword evidence="9" id="KW-1185">Reference proteome</keyword>
<dbReference type="AlphaFoldDB" id="A0A2R7YX83"/>
<evidence type="ECO:0000256" key="5">
    <source>
        <dbReference type="SAM" id="SignalP"/>
    </source>
</evidence>
<sequence length="622" mass="65354">MTSRAISRAATAACALIALSPVAAAASPAGPDHDATPFWTGGPGRYAEQDLAIGGDGVFPNYRIPALTVAPNGDLLASYDGRPTGIDAPGPNSILQRRSTDDGRTWGPQTVVHAGVEGAAKVGYSDPSYVVDRETGTVFNFHVFSQDQGFIGSRPGVDPADRNVLHAEVSTSTDNGTTWQHRTITADITPDLAWRSRFAASGQGIQLRYGPHAGRLVQQYTVINAVGAFQAVSVYSDDHGATWRAGEAVGTGMDENKTVELSDGTVMLNSRDSAGSKLRKVAYSHDGGVTYGEVSIDRELPDPTNNASIVRAFPNAPSGSDRAKVLLFSNAASQTSRSNGTVRASCDDGQSWPISRVFQPGEMAYSTLATLPDGDVGLLYEPGHNAIRFAEFDLAWLRGLCAPLTAPELRIERGTTATSTLTVANQLGPVVKPASLAFDAPAGWTVSAPRPGKLQPHRSVDLPLTVTVPAGATGGTYRVPVRLTDDAGRSSAGTVTVVVPKTADEVDGRISVTGGTLTNAHPAPYALGDRLQFSYRVTNLTDAVTTVVATGNLRDLDPAVDARNCRWRNLPGAGAYSCTSAYHLVTQADLDRGSFTPLTTWTSTSGDDVTTVEHAGPAVSLR</sequence>
<feature type="domain" description="Sialidase" evidence="7">
    <location>
        <begin position="93"/>
        <end position="377"/>
    </location>
</feature>
<dbReference type="InterPro" id="IPR014756">
    <property type="entry name" value="Ig_E-set"/>
</dbReference>
<feature type="domain" description="Alpha-galactosidase NEW3" evidence="6">
    <location>
        <begin position="412"/>
        <end position="484"/>
    </location>
</feature>
<accession>A0A2R7YX83</accession>
<dbReference type="EC" id="3.2.1.18" evidence="3"/>
<dbReference type="Gene3D" id="2.60.40.10">
    <property type="entry name" value="Immunoglobulins"/>
    <property type="match status" value="1"/>
</dbReference>
<proteinExistence type="inferred from homology"/>
<dbReference type="InterPro" id="IPR011040">
    <property type="entry name" value="Sialidase"/>
</dbReference>
<feature type="chain" id="PRO_5015344978" description="exo-alpha-sialidase" evidence="5">
    <location>
        <begin position="26"/>
        <end position="622"/>
    </location>
</feature>
<dbReference type="GO" id="GO:0004308">
    <property type="term" value="F:exo-alpha-sialidase activity"/>
    <property type="evidence" value="ECO:0007669"/>
    <property type="project" value="UniProtKB-EC"/>
</dbReference>
<feature type="signal peptide" evidence="5">
    <location>
        <begin position="1"/>
        <end position="25"/>
    </location>
</feature>
<dbReference type="OrthoDB" id="134475at2"/>
<evidence type="ECO:0000259" key="6">
    <source>
        <dbReference type="Pfam" id="PF10633"/>
    </source>
</evidence>
<evidence type="ECO:0000259" key="7">
    <source>
        <dbReference type="Pfam" id="PF13088"/>
    </source>
</evidence>
<comment type="similarity">
    <text evidence="2">Belongs to the glycosyl hydrolase 33 family.</text>
</comment>
<dbReference type="InterPro" id="IPR036278">
    <property type="entry name" value="Sialidase_sf"/>
</dbReference>
<dbReference type="GO" id="GO:0005737">
    <property type="term" value="C:cytoplasm"/>
    <property type="evidence" value="ECO:0007669"/>
    <property type="project" value="TreeGrafter"/>
</dbReference>
<name>A0A2R7YX83_9ACTN</name>
<dbReference type="PANTHER" id="PTHR10628">
    <property type="entry name" value="SIALIDASE"/>
    <property type="match status" value="1"/>
</dbReference>
<evidence type="ECO:0000313" key="8">
    <source>
        <dbReference type="EMBL" id="PUA80987.1"/>
    </source>
</evidence>
<dbReference type="SUPFAM" id="SSF81296">
    <property type="entry name" value="E set domains"/>
    <property type="match status" value="1"/>
</dbReference>
<protein>
    <recommendedName>
        <fullName evidence="3">exo-alpha-sialidase</fullName>
        <ecNumber evidence="3">3.2.1.18</ecNumber>
    </recommendedName>
</protein>
<evidence type="ECO:0000256" key="4">
    <source>
        <dbReference type="SAM" id="MobiDB-lite"/>
    </source>
</evidence>
<dbReference type="GO" id="GO:0009313">
    <property type="term" value="P:oligosaccharide catabolic process"/>
    <property type="evidence" value="ECO:0007669"/>
    <property type="project" value="TreeGrafter"/>
</dbReference>
<dbReference type="Proteomes" id="UP000244867">
    <property type="component" value="Unassembled WGS sequence"/>
</dbReference>
<dbReference type="InterPro" id="IPR026856">
    <property type="entry name" value="Sialidase_fam"/>
</dbReference>
<dbReference type="Pfam" id="PF13088">
    <property type="entry name" value="BNR_2"/>
    <property type="match status" value="1"/>
</dbReference>
<comment type="catalytic activity">
    <reaction evidence="1">
        <text>Hydrolysis of alpha-(2-&gt;3)-, alpha-(2-&gt;6)-, alpha-(2-&gt;8)- glycosidic linkages of terminal sialic acid residues in oligosaccharides, glycoproteins, glycolipids, colominic acid and synthetic substrates.</text>
        <dbReference type="EC" id="3.2.1.18"/>
    </reaction>
</comment>
<evidence type="ECO:0000256" key="3">
    <source>
        <dbReference type="ARBA" id="ARBA00012733"/>
    </source>
</evidence>
<gene>
    <name evidence="8" type="ORF">C7S10_11395</name>
</gene>
<organism evidence="8 9">
    <name type="scientific">Nocardioides currus</name>
    <dbReference type="NCBI Taxonomy" id="2133958"/>
    <lineage>
        <taxon>Bacteria</taxon>
        <taxon>Bacillati</taxon>
        <taxon>Actinomycetota</taxon>
        <taxon>Actinomycetes</taxon>
        <taxon>Propionibacteriales</taxon>
        <taxon>Nocardioidaceae</taxon>
        <taxon>Nocardioides</taxon>
    </lineage>
</organism>
<comment type="caution">
    <text evidence="8">The sequence shown here is derived from an EMBL/GenBank/DDBJ whole genome shotgun (WGS) entry which is preliminary data.</text>
</comment>
<reference evidence="8 9" key="1">
    <citation type="submission" date="2018-03" db="EMBL/GenBank/DDBJ databases">
        <authorList>
            <person name="Keele B.F."/>
        </authorList>
    </citation>
    <scope>NUCLEOTIDE SEQUENCE [LARGE SCALE GENOMIC DNA]</scope>
    <source>
        <strain evidence="8 9">IB-3</strain>
    </source>
</reference>
<dbReference type="CDD" id="cd15482">
    <property type="entry name" value="Sialidase_non-viral"/>
    <property type="match status" value="1"/>
</dbReference>
<dbReference type="Pfam" id="PF10633">
    <property type="entry name" value="NPCBM_assoc"/>
    <property type="match status" value="1"/>
</dbReference>
<feature type="region of interest" description="Disordered" evidence="4">
    <location>
        <begin position="602"/>
        <end position="622"/>
    </location>
</feature>
<dbReference type="InterPro" id="IPR018905">
    <property type="entry name" value="A-galactase_NEW3"/>
</dbReference>
<keyword evidence="5" id="KW-0732">Signal</keyword>
<evidence type="ECO:0000256" key="1">
    <source>
        <dbReference type="ARBA" id="ARBA00000427"/>
    </source>
</evidence>